<dbReference type="GO" id="GO:0140359">
    <property type="term" value="F:ABC-type transporter activity"/>
    <property type="evidence" value="ECO:0007669"/>
    <property type="project" value="InterPro"/>
</dbReference>
<accession>A0A7G9W831</accession>
<feature type="transmembrane region" description="Helical" evidence="1">
    <location>
        <begin position="228"/>
        <end position="248"/>
    </location>
</feature>
<feature type="transmembrane region" description="Helical" evidence="1">
    <location>
        <begin position="119"/>
        <end position="146"/>
    </location>
</feature>
<keyword evidence="1" id="KW-0472">Membrane</keyword>
<dbReference type="RefSeq" id="WP_213168877.1">
    <property type="nucleotide sequence ID" value="NZ_CP058559.1"/>
</dbReference>
<sequence>MYKNLVLKEIAEHKWKLIIGTIILIILGVTIPITFDYMHDILPHLEELPLAIGTGIAKEINLYLSDYDIYVWAQWNGKNLTQIGTIISLLLGATAIASEVSRGTIAYLLTKPTSKTKILTTKIIVSVSFIFIFTLISTLAMLIASILANKGYFGSIVFLGIVPVFVGMIASYFIALFFSILCDDSIKAFAYSAGLLILNSVFGFFSSTQKLSLSYHAKGIDYVINGNLPILSIIILAIVSIIFGFLSYKKFIKKEY</sequence>
<gene>
    <name evidence="2" type="ORF">HYG86_08670</name>
</gene>
<organism evidence="2 3">
    <name type="scientific">Alkalicella caledoniensis</name>
    <dbReference type="NCBI Taxonomy" id="2731377"/>
    <lineage>
        <taxon>Bacteria</taxon>
        <taxon>Bacillati</taxon>
        <taxon>Bacillota</taxon>
        <taxon>Clostridia</taxon>
        <taxon>Eubacteriales</taxon>
        <taxon>Proteinivoracaceae</taxon>
        <taxon>Alkalicella</taxon>
    </lineage>
</organism>
<name>A0A7G9W831_ALKCA</name>
<protein>
    <submittedName>
        <fullName evidence="2">ABC transporter permease subunit</fullName>
    </submittedName>
</protein>
<dbReference type="GO" id="GO:0005886">
    <property type="term" value="C:plasma membrane"/>
    <property type="evidence" value="ECO:0007669"/>
    <property type="project" value="UniProtKB-SubCell"/>
</dbReference>
<dbReference type="KEGG" id="acae:HYG86_08670"/>
<feature type="transmembrane region" description="Helical" evidence="1">
    <location>
        <begin position="152"/>
        <end position="181"/>
    </location>
</feature>
<feature type="transmembrane region" description="Helical" evidence="1">
    <location>
        <begin position="80"/>
        <end position="98"/>
    </location>
</feature>
<feature type="transmembrane region" description="Helical" evidence="1">
    <location>
        <begin position="15"/>
        <end position="35"/>
    </location>
</feature>
<keyword evidence="1" id="KW-0812">Transmembrane</keyword>
<evidence type="ECO:0000313" key="2">
    <source>
        <dbReference type="EMBL" id="QNO14843.1"/>
    </source>
</evidence>
<reference evidence="2 3" key="1">
    <citation type="submission" date="2020-07" db="EMBL/GenBank/DDBJ databases">
        <title>Alkalicella. sp. LB2 genome.</title>
        <authorList>
            <person name="Postec A."/>
            <person name="Quemeneur M."/>
        </authorList>
    </citation>
    <scope>NUCLEOTIDE SEQUENCE [LARGE SCALE GENOMIC DNA]</scope>
    <source>
        <strain evidence="2 3">LB2</strain>
    </source>
</reference>
<evidence type="ECO:0000313" key="3">
    <source>
        <dbReference type="Proteomes" id="UP000516160"/>
    </source>
</evidence>
<keyword evidence="1" id="KW-1133">Transmembrane helix</keyword>
<keyword evidence="3" id="KW-1185">Reference proteome</keyword>
<dbReference type="PANTHER" id="PTHR37305:SF1">
    <property type="entry name" value="MEMBRANE PROTEIN"/>
    <property type="match status" value="1"/>
</dbReference>
<dbReference type="PANTHER" id="PTHR37305">
    <property type="entry name" value="INTEGRAL MEMBRANE PROTEIN-RELATED"/>
    <property type="match status" value="1"/>
</dbReference>
<dbReference type="AlphaFoldDB" id="A0A7G9W831"/>
<dbReference type="EMBL" id="CP058559">
    <property type="protein sequence ID" value="QNO14843.1"/>
    <property type="molecule type" value="Genomic_DNA"/>
</dbReference>
<dbReference type="Pfam" id="PF12679">
    <property type="entry name" value="ABC2_membrane_2"/>
    <property type="match status" value="1"/>
</dbReference>
<feature type="transmembrane region" description="Helical" evidence="1">
    <location>
        <begin position="188"/>
        <end position="208"/>
    </location>
</feature>
<dbReference type="Proteomes" id="UP000516160">
    <property type="component" value="Chromosome"/>
</dbReference>
<proteinExistence type="predicted"/>
<evidence type="ECO:0000256" key="1">
    <source>
        <dbReference type="SAM" id="Phobius"/>
    </source>
</evidence>